<dbReference type="EMBL" id="MN739219">
    <property type="protein sequence ID" value="QHS94322.1"/>
    <property type="molecule type" value="Genomic_DNA"/>
</dbReference>
<organism evidence="2">
    <name type="scientific">viral metagenome</name>
    <dbReference type="NCBI Taxonomy" id="1070528"/>
    <lineage>
        <taxon>unclassified sequences</taxon>
        <taxon>metagenomes</taxon>
        <taxon>organismal metagenomes</taxon>
    </lineage>
</organism>
<accession>A0A6C0BQR0</accession>
<keyword evidence="1" id="KW-0175">Coiled coil</keyword>
<feature type="coiled-coil region" evidence="1">
    <location>
        <begin position="42"/>
        <end position="76"/>
    </location>
</feature>
<protein>
    <submittedName>
        <fullName evidence="2">Uncharacterized protein</fullName>
    </submittedName>
</protein>
<name>A0A6C0BQR0_9ZZZZ</name>
<evidence type="ECO:0000256" key="1">
    <source>
        <dbReference type="SAM" id="Coils"/>
    </source>
</evidence>
<sequence>MNINMDDENKNIPLKMYFTTNEIKNDIMNKENPSTEYIILQNNKLHMHVKKLENSLNDLETEKNNADDEVDSLTKTRTCLQGYLKNEVEYAVNCKSVAQIYNDQLPKYYNICFKSMMINYIYMILITICPFQLNIKITLTTIYMTTLGYYTGKNLTCIYHAHTKCDVLLKLKEEITKIEKSNMYIQDLIDNI</sequence>
<evidence type="ECO:0000313" key="2">
    <source>
        <dbReference type="EMBL" id="QHS94322.1"/>
    </source>
</evidence>
<proteinExistence type="predicted"/>
<reference evidence="2" key="1">
    <citation type="journal article" date="2020" name="Nature">
        <title>Giant virus diversity and host interactions through global metagenomics.</title>
        <authorList>
            <person name="Schulz F."/>
            <person name="Roux S."/>
            <person name="Paez-Espino D."/>
            <person name="Jungbluth S."/>
            <person name="Walsh D.A."/>
            <person name="Denef V.J."/>
            <person name="McMahon K.D."/>
            <person name="Konstantinidis K.T."/>
            <person name="Eloe-Fadrosh E.A."/>
            <person name="Kyrpides N.C."/>
            <person name="Woyke T."/>
        </authorList>
    </citation>
    <scope>NUCLEOTIDE SEQUENCE</scope>
    <source>
        <strain evidence="2">GVMAG-M-3300018416-26</strain>
    </source>
</reference>
<dbReference type="AlphaFoldDB" id="A0A6C0BQR0"/>